<evidence type="ECO:0000313" key="3">
    <source>
        <dbReference type="EMBL" id="SFN32816.1"/>
    </source>
</evidence>
<feature type="transmembrane region" description="Helical" evidence="2">
    <location>
        <begin position="136"/>
        <end position="156"/>
    </location>
</feature>
<name>A0A1I4Y439_9NEIS</name>
<dbReference type="Gene3D" id="1.20.120.20">
    <property type="entry name" value="Apolipoprotein"/>
    <property type="match status" value="1"/>
</dbReference>
<keyword evidence="2" id="KW-0472">Membrane</keyword>
<dbReference type="Proteomes" id="UP000242869">
    <property type="component" value="Unassembled WGS sequence"/>
</dbReference>
<gene>
    <name evidence="3" type="ORF">SAMN05660284_01207</name>
</gene>
<feature type="coiled-coil region" evidence="1">
    <location>
        <begin position="616"/>
        <end position="667"/>
    </location>
</feature>
<proteinExistence type="predicted"/>
<protein>
    <recommendedName>
        <fullName evidence="5">Anti-phage defense ZorAB system ZorA</fullName>
    </recommendedName>
</protein>
<keyword evidence="4" id="KW-1185">Reference proteome</keyword>
<evidence type="ECO:0000256" key="1">
    <source>
        <dbReference type="SAM" id="Coils"/>
    </source>
</evidence>
<feature type="transmembrane region" description="Helical" evidence="2">
    <location>
        <begin position="12"/>
        <end position="29"/>
    </location>
</feature>
<dbReference type="InterPro" id="IPR049670">
    <property type="entry name" value="ZorA-like_t1"/>
</dbReference>
<keyword evidence="2" id="KW-0812">Transmembrane</keyword>
<dbReference type="NCBIfam" id="NF033916">
    <property type="entry name" value="antiphage_ZorA_3"/>
    <property type="match status" value="1"/>
</dbReference>
<accession>A0A1I4Y439</accession>
<dbReference type="EMBL" id="FOVE01000007">
    <property type="protein sequence ID" value="SFN32816.1"/>
    <property type="molecule type" value="Genomic_DNA"/>
</dbReference>
<dbReference type="PANTHER" id="PTHR18976">
    <property type="entry name" value="APOLIPOPROTEIN"/>
    <property type="match status" value="1"/>
</dbReference>
<dbReference type="STRING" id="83765.SAMN05660284_01207"/>
<dbReference type="AlphaFoldDB" id="A0A1I4Y439"/>
<dbReference type="NCBIfam" id="NF041794">
    <property type="entry name" value="1_anti-phage_ZorA1"/>
    <property type="match status" value="1"/>
</dbReference>
<evidence type="ECO:0000313" key="4">
    <source>
        <dbReference type="Proteomes" id="UP000242869"/>
    </source>
</evidence>
<evidence type="ECO:0000256" key="2">
    <source>
        <dbReference type="SAM" id="Phobius"/>
    </source>
</evidence>
<dbReference type="PANTHER" id="PTHR18976:SF34">
    <property type="entry name" value="LIPID-BINDING PROTEIN"/>
    <property type="match status" value="1"/>
</dbReference>
<organism evidence="3 4">
    <name type="scientific">Formivibrio citricus</name>
    <dbReference type="NCBI Taxonomy" id="83765"/>
    <lineage>
        <taxon>Bacteria</taxon>
        <taxon>Pseudomonadati</taxon>
        <taxon>Pseudomonadota</taxon>
        <taxon>Betaproteobacteria</taxon>
        <taxon>Neisseriales</taxon>
        <taxon>Chitinibacteraceae</taxon>
        <taxon>Formivibrio</taxon>
    </lineage>
</organism>
<dbReference type="InterPro" id="IPR050163">
    <property type="entry name" value="Apolipoprotein_A1/A4/E"/>
</dbReference>
<keyword evidence="1" id="KW-0175">Coiled coil</keyword>
<keyword evidence="2" id="KW-1133">Transmembrane helix</keyword>
<sequence>MGTAMLYITPGHLQLLAPLIVGGLIVYFVRKYFIEYRAPAKQLQTALKQITEKVRGLARLPNPERKAALAHVFSDSPFVHSWQQYEETLHDQTALIEGEARIIQTRSTAPASCFFSAQNLIDTPIRVEYFKHLPGILTGLGIIGTFGGLLVGLYYFDPSGEPEKVQDSLKLLLSGVRDAFFASAFAIGWAMFITNSEKKNLRECYSLLESLTDALDQLFHSGVGEEYLAALVKSSQHSATQSRELKDSLVADLKDMLQTLLESQNHGTARLAETLGTVYRDSGQAMATQISASIENSFREPLSQIAQSVQTASADQSQQIQKLLQEVLGAFTQKLEGSFGQQFADMQALTGQSIQSMQQMQAAFSDLIENLKNTSAASSQAMQTQLSGMLAEMHASQNAMHHVMDEMASHFQNTLSSIGLQGETTSAHFASQLERLFAESEARQTQMAEQMQAFTRNLQQSMGQSQQETMARLSDSVGQLGSQLNSILGSLEHSQQTMAATTQTSQRELHTSTRAVVDELGEQVKGLLEIMRDERKATQRAIELLGSQTERSLQGMQNGAEKMRIAAEKFTHAGESVAKATGASGQLITQTQSSLQALGGATHELAAVVADYRIHRETMQKAIAATEAILANAQAEAGMRGQVLDDLKQAAERMQTLNVEANQYLEKVNGVLGASFESFGAGVERSLSITMGALDAELGKAVSKLAGGVHDLSENIDDLADTVEKAVSGR</sequence>
<reference evidence="4" key="1">
    <citation type="submission" date="2016-10" db="EMBL/GenBank/DDBJ databases">
        <authorList>
            <person name="Varghese N."/>
            <person name="Submissions S."/>
        </authorList>
    </citation>
    <scope>NUCLEOTIDE SEQUENCE [LARGE SCALE GENOMIC DNA]</scope>
    <source>
        <strain evidence="4">DSM 6150</strain>
    </source>
</reference>
<evidence type="ECO:0008006" key="5">
    <source>
        <dbReference type="Google" id="ProtNLM"/>
    </source>
</evidence>